<comment type="caution">
    <text evidence="13">The sequence shown here is derived from an EMBL/GenBank/DDBJ whole genome shotgun (WGS) entry which is preliminary data.</text>
</comment>
<gene>
    <name evidence="13" type="primary">rseP</name>
    <name evidence="13" type="ORF">GCM10022280_15140</name>
</gene>
<dbReference type="CDD" id="cd23081">
    <property type="entry name" value="cpPDZ_EcRseP-like"/>
    <property type="match status" value="1"/>
</dbReference>
<dbReference type="EMBL" id="BAABBQ010000001">
    <property type="protein sequence ID" value="GAA4017003.1"/>
    <property type="molecule type" value="Genomic_DNA"/>
</dbReference>
<name>A0ABP7SV08_9SPHN</name>
<organism evidence="13 14">
    <name type="scientific">Sphingomonas swuensis</name>
    <dbReference type="NCBI Taxonomy" id="977800"/>
    <lineage>
        <taxon>Bacteria</taxon>
        <taxon>Pseudomonadati</taxon>
        <taxon>Pseudomonadota</taxon>
        <taxon>Alphaproteobacteria</taxon>
        <taxon>Sphingomonadales</taxon>
        <taxon>Sphingomonadaceae</taxon>
        <taxon>Sphingomonas</taxon>
    </lineage>
</organism>
<comment type="cofactor">
    <cofactor evidence="1 11">
        <name>Zn(2+)</name>
        <dbReference type="ChEBI" id="CHEBI:29105"/>
    </cofactor>
</comment>
<keyword evidence="10 11" id="KW-0472">Membrane</keyword>
<dbReference type="InterPro" id="IPR008915">
    <property type="entry name" value="Peptidase_M50"/>
</dbReference>
<dbReference type="RefSeq" id="WP_344706778.1">
    <property type="nucleotide sequence ID" value="NZ_BAABBQ010000001.1"/>
</dbReference>
<dbReference type="InterPro" id="IPR041489">
    <property type="entry name" value="PDZ_6"/>
</dbReference>
<evidence type="ECO:0000259" key="12">
    <source>
        <dbReference type="PROSITE" id="PS50106"/>
    </source>
</evidence>
<evidence type="ECO:0000256" key="1">
    <source>
        <dbReference type="ARBA" id="ARBA00001947"/>
    </source>
</evidence>
<dbReference type="SUPFAM" id="SSF50156">
    <property type="entry name" value="PDZ domain-like"/>
    <property type="match status" value="1"/>
</dbReference>
<comment type="subcellular location">
    <subcellularLocation>
        <location evidence="2">Membrane</location>
        <topology evidence="2">Multi-pass membrane protein</topology>
    </subcellularLocation>
</comment>
<keyword evidence="4" id="KW-0645">Protease</keyword>
<evidence type="ECO:0000256" key="10">
    <source>
        <dbReference type="ARBA" id="ARBA00023136"/>
    </source>
</evidence>
<evidence type="ECO:0000313" key="13">
    <source>
        <dbReference type="EMBL" id="GAA4017003.1"/>
    </source>
</evidence>
<evidence type="ECO:0000256" key="8">
    <source>
        <dbReference type="ARBA" id="ARBA00022989"/>
    </source>
</evidence>
<keyword evidence="5 11" id="KW-0812">Transmembrane</keyword>
<dbReference type="SMART" id="SM00228">
    <property type="entry name" value="PDZ"/>
    <property type="match status" value="1"/>
</dbReference>
<proteinExistence type="inferred from homology"/>
<dbReference type="GO" id="GO:0008237">
    <property type="term" value="F:metallopeptidase activity"/>
    <property type="evidence" value="ECO:0007669"/>
    <property type="project" value="UniProtKB-KW"/>
</dbReference>
<keyword evidence="9 11" id="KW-0482">Metalloprotease</keyword>
<keyword evidence="6 11" id="KW-0378">Hydrolase</keyword>
<evidence type="ECO:0000256" key="11">
    <source>
        <dbReference type="RuleBase" id="RU362031"/>
    </source>
</evidence>
<evidence type="ECO:0000256" key="7">
    <source>
        <dbReference type="ARBA" id="ARBA00022833"/>
    </source>
</evidence>
<dbReference type="Pfam" id="PF17820">
    <property type="entry name" value="PDZ_6"/>
    <property type="match status" value="1"/>
</dbReference>
<evidence type="ECO:0000313" key="14">
    <source>
        <dbReference type="Proteomes" id="UP001500235"/>
    </source>
</evidence>
<evidence type="ECO:0000256" key="3">
    <source>
        <dbReference type="ARBA" id="ARBA00007931"/>
    </source>
</evidence>
<dbReference type="EC" id="3.4.24.-" evidence="11"/>
<evidence type="ECO:0000256" key="6">
    <source>
        <dbReference type="ARBA" id="ARBA00022801"/>
    </source>
</evidence>
<evidence type="ECO:0000256" key="2">
    <source>
        <dbReference type="ARBA" id="ARBA00004141"/>
    </source>
</evidence>
<dbReference type="InterPro" id="IPR004387">
    <property type="entry name" value="Pept_M50_Zn"/>
</dbReference>
<dbReference type="PANTHER" id="PTHR42837">
    <property type="entry name" value="REGULATOR OF SIGMA-E PROTEASE RSEP"/>
    <property type="match status" value="1"/>
</dbReference>
<feature type="domain" description="PDZ" evidence="12">
    <location>
        <begin position="142"/>
        <end position="172"/>
    </location>
</feature>
<feature type="transmembrane region" description="Helical" evidence="11">
    <location>
        <begin position="110"/>
        <end position="134"/>
    </location>
</feature>
<dbReference type="PANTHER" id="PTHR42837:SF2">
    <property type="entry name" value="MEMBRANE METALLOPROTEASE ARASP2, CHLOROPLASTIC-RELATED"/>
    <property type="match status" value="1"/>
</dbReference>
<sequence length="376" mass="41035">MFEAPPIWFILLAFLAAIGPLVFIHEFGHYIVGRWFGIGAETFSIGFGREVAGWTDKRGTRWKVGWLPLGGYVRFTGDMDPASMGKDLDKLPEHERLRAFHAKPVWQRALVVFAGPAFNFLTAILIFAAFIMAFGSPRTPPVIEEVLAGSPAAQAGIRPGDRIVALDGEPIERFDAIADFATLRPGEQVELTVQRGSTTFTATPRLATIVEKDRFGQQSRRGQLGVGNRSVRLEPVPVLEIIPEAVSMTVRLVDATATGLWQIVSGRRPLAELGGPIKMAQVAGQVASLGPLEFVQLLAFFSINLGFINLLPVPMLDGGHLALYAVEAVRRRPLEARAQEWLFRGGLAALLTLMMVATFNDLGSIGLWQTLGRLLG</sequence>
<dbReference type="InterPro" id="IPR001478">
    <property type="entry name" value="PDZ"/>
</dbReference>
<accession>A0ABP7SV08</accession>
<keyword evidence="14" id="KW-1185">Reference proteome</keyword>
<keyword evidence="7 11" id="KW-0862">Zinc</keyword>
<dbReference type="PROSITE" id="PS50106">
    <property type="entry name" value="PDZ"/>
    <property type="match status" value="1"/>
</dbReference>
<reference evidence="14" key="1">
    <citation type="journal article" date="2019" name="Int. J. Syst. Evol. Microbiol.">
        <title>The Global Catalogue of Microorganisms (GCM) 10K type strain sequencing project: providing services to taxonomists for standard genome sequencing and annotation.</title>
        <authorList>
            <consortium name="The Broad Institute Genomics Platform"/>
            <consortium name="The Broad Institute Genome Sequencing Center for Infectious Disease"/>
            <person name="Wu L."/>
            <person name="Ma J."/>
        </authorList>
    </citation>
    <scope>NUCLEOTIDE SEQUENCE [LARGE SCALE GENOMIC DNA]</scope>
    <source>
        <strain evidence="14">JCM 17563</strain>
    </source>
</reference>
<dbReference type="InterPro" id="IPR036034">
    <property type="entry name" value="PDZ_sf"/>
</dbReference>
<dbReference type="CDD" id="cd06163">
    <property type="entry name" value="S2P-M50_PDZ_RseP-like"/>
    <property type="match status" value="1"/>
</dbReference>
<keyword evidence="11" id="KW-0479">Metal-binding</keyword>
<dbReference type="Proteomes" id="UP001500235">
    <property type="component" value="Unassembled WGS sequence"/>
</dbReference>
<evidence type="ECO:0000256" key="5">
    <source>
        <dbReference type="ARBA" id="ARBA00022692"/>
    </source>
</evidence>
<protein>
    <recommendedName>
        <fullName evidence="11">Zinc metalloprotease</fullName>
        <ecNumber evidence="11">3.4.24.-</ecNumber>
    </recommendedName>
</protein>
<evidence type="ECO:0000256" key="9">
    <source>
        <dbReference type="ARBA" id="ARBA00023049"/>
    </source>
</evidence>
<feature type="transmembrane region" description="Helical" evidence="11">
    <location>
        <begin position="6"/>
        <end position="24"/>
    </location>
</feature>
<keyword evidence="8 11" id="KW-1133">Transmembrane helix</keyword>
<evidence type="ECO:0000256" key="4">
    <source>
        <dbReference type="ARBA" id="ARBA00022670"/>
    </source>
</evidence>
<comment type="similarity">
    <text evidence="3 11">Belongs to the peptidase M50B family.</text>
</comment>
<dbReference type="Gene3D" id="2.30.42.10">
    <property type="match status" value="1"/>
</dbReference>
<dbReference type="NCBIfam" id="TIGR00054">
    <property type="entry name" value="RIP metalloprotease RseP"/>
    <property type="match status" value="1"/>
</dbReference>
<dbReference type="Pfam" id="PF02163">
    <property type="entry name" value="Peptidase_M50"/>
    <property type="match status" value="1"/>
</dbReference>